<evidence type="ECO:0000256" key="1">
    <source>
        <dbReference type="SAM" id="MobiDB-lite"/>
    </source>
</evidence>
<feature type="region of interest" description="Disordered" evidence="1">
    <location>
        <begin position="370"/>
        <end position="400"/>
    </location>
</feature>
<dbReference type="PANTHER" id="PTHR18839:SF0">
    <property type="entry name" value="MITOTIC INTERACTOR AND SUBSTRATE OF PLK1 ISOFORM X1-RELATED"/>
    <property type="match status" value="1"/>
</dbReference>
<reference evidence="2" key="3">
    <citation type="submission" date="2025-09" db="UniProtKB">
        <authorList>
            <consortium name="Ensembl"/>
        </authorList>
    </citation>
    <scope>IDENTIFICATION</scope>
</reference>
<accession>A0A3P8THB9</accession>
<dbReference type="OMA" id="LMETCHD"/>
<feature type="region of interest" description="Disordered" evidence="1">
    <location>
        <begin position="207"/>
        <end position="355"/>
    </location>
</feature>
<feature type="compositionally biased region" description="Basic and acidic residues" evidence="1">
    <location>
        <begin position="436"/>
        <end position="491"/>
    </location>
</feature>
<feature type="compositionally biased region" description="Basic and acidic residues" evidence="1">
    <location>
        <begin position="833"/>
        <end position="854"/>
    </location>
</feature>
<feature type="compositionally biased region" description="Polar residues" evidence="1">
    <location>
        <begin position="32"/>
        <end position="41"/>
    </location>
</feature>
<keyword evidence="3" id="KW-1185">Reference proteome</keyword>
<dbReference type="Ensembl" id="ENSAPET00000025754.1">
    <property type="protein sequence ID" value="ENSAPEP00000025100.1"/>
    <property type="gene ID" value="ENSAPEG00000017857.1"/>
</dbReference>
<feature type="compositionally biased region" description="Acidic residues" evidence="1">
    <location>
        <begin position="211"/>
        <end position="223"/>
    </location>
</feature>
<feature type="region of interest" description="Disordered" evidence="1">
    <location>
        <begin position="173"/>
        <end position="192"/>
    </location>
</feature>
<feature type="compositionally biased region" description="Basic and acidic residues" evidence="1">
    <location>
        <begin position="738"/>
        <end position="764"/>
    </location>
</feature>
<evidence type="ECO:0000313" key="2">
    <source>
        <dbReference type="Ensembl" id="ENSAPEP00000025100.1"/>
    </source>
</evidence>
<organism evidence="2 3">
    <name type="scientific">Amphiprion percula</name>
    <name type="common">Orange clownfish</name>
    <name type="synonym">Lutjanus percula</name>
    <dbReference type="NCBI Taxonomy" id="161767"/>
    <lineage>
        <taxon>Eukaryota</taxon>
        <taxon>Metazoa</taxon>
        <taxon>Chordata</taxon>
        <taxon>Craniata</taxon>
        <taxon>Vertebrata</taxon>
        <taxon>Euteleostomi</taxon>
        <taxon>Actinopterygii</taxon>
        <taxon>Neopterygii</taxon>
        <taxon>Teleostei</taxon>
        <taxon>Neoteleostei</taxon>
        <taxon>Acanthomorphata</taxon>
        <taxon>Ovalentaria</taxon>
        <taxon>Pomacentridae</taxon>
        <taxon>Amphiprion</taxon>
    </lineage>
</organism>
<proteinExistence type="predicted"/>
<dbReference type="InterPro" id="IPR042779">
    <property type="entry name" value="MISP/MISP3-like"/>
</dbReference>
<dbReference type="Proteomes" id="UP000265080">
    <property type="component" value="Chromosome 14"/>
</dbReference>
<dbReference type="PANTHER" id="PTHR18839">
    <property type="entry name" value="MITOTIC INTERACTOR AND SUBSTRATE OF PLK1 MISP FAMILY MEMBER"/>
    <property type="match status" value="1"/>
</dbReference>
<feature type="compositionally biased region" description="Polar residues" evidence="1">
    <location>
        <begin position="53"/>
        <end position="68"/>
    </location>
</feature>
<feature type="compositionally biased region" description="Basic and acidic residues" evidence="1">
    <location>
        <begin position="318"/>
        <end position="329"/>
    </location>
</feature>
<dbReference type="AlphaFoldDB" id="A0A3P8THB9"/>
<name>A0A3P8THB9_AMPPE</name>
<feature type="region of interest" description="Disordered" evidence="1">
    <location>
        <begin position="23"/>
        <end position="75"/>
    </location>
</feature>
<feature type="region of interest" description="Disordered" evidence="1">
    <location>
        <begin position="425"/>
        <end position="506"/>
    </location>
</feature>
<protein>
    <submittedName>
        <fullName evidence="2">Uncharacterized protein</fullName>
    </submittedName>
</protein>
<feature type="compositionally biased region" description="Polar residues" evidence="1">
    <location>
        <begin position="180"/>
        <end position="191"/>
    </location>
</feature>
<feature type="compositionally biased region" description="Basic and acidic residues" evidence="1">
    <location>
        <begin position="280"/>
        <end position="291"/>
    </location>
</feature>
<feature type="region of interest" description="Disordered" evidence="1">
    <location>
        <begin position="715"/>
        <end position="791"/>
    </location>
</feature>
<evidence type="ECO:0000313" key="3">
    <source>
        <dbReference type="Proteomes" id="UP000265080"/>
    </source>
</evidence>
<feature type="compositionally biased region" description="Basic and acidic residues" evidence="1">
    <location>
        <begin position="719"/>
        <end position="730"/>
    </location>
</feature>
<dbReference type="GeneTree" id="ENSGT00940000169385"/>
<feature type="compositionally biased region" description="Basic and acidic residues" evidence="1">
    <location>
        <begin position="238"/>
        <end position="273"/>
    </location>
</feature>
<feature type="region of interest" description="Disordered" evidence="1">
    <location>
        <begin position="833"/>
        <end position="911"/>
    </location>
</feature>
<sequence>MSLIKFKRNKRLIKKKPVLQRLVSMETRDSRPSSGSLSNQDDGGLWMKMDCNHVSNHTESPSVASGETPQDETIPGTTVRYYSVMDDEGADDVFIPPSPPSCMAPLPPADGGTGAIADNSGVSVSGAADATEAEANPSSLDWYHGEKHLMAAQNEVDEVIASVLQASMEKVLLSNDKDSTPPSYQDQTSMDSRGCLMETCHDAAKRHYQDDTDNEESNEEPEDIVILREGQENWGESNAEKDQYPNEISSSHEENSEKETCSDKDGEKTKYEDICDLDETDSKLSREKLDSEGDEPNTPTLSDPNVNDCDFECSEAAEFNKHNRSKTDAKPSQPQAAPLPAGETSDNEEHVDSRSLDYNLTKYNWVRRESGTEMQMPQPPISKDSAETVTSGEHEDGGKRIATDIQQGEQLLQRLQMVQLRHDVHMSENPQTSQKPFKDMRGEEKGASGTELRERKLTDEEMKEESRFHTVMESKTTLMEKEKTESKDIQTKARMSSSDMPEESEHNRIAAIDSGDSGDEQSDRCVPADLPSIISHETSTEIPFLSTGHRFSAAETSMEKQLHEAAQEKKNLQRAGGVFNLTDNPDVLEIPFKTNISLESLLPKAEASHRSDWQFSEQKMQKEISQEVQRELVLVNQGKIPGGYSKGEVRHLKETKLLFETFQQDNMEGPTRLRKPPNTVIQGPVYPSVLERTRSLEMFSLKSCPVSRAHSLRLCKSTTPEREKSPENFRSKSPTGGSRDKTRLSPYSKQDKHLRLHRSMDSIRTDGSTLAVETRGIPRKGNAGPESPILKQNPFFKLRPALALQPEVEKDIREAKQREEELRRQRCTLYGENRRNSEDEDKSRRTQTDVPDIRKRGKLERVWPPPPNKEPMKSEQTQQEVKVHRAGGQKAPLWQRWESGMINGQPAKEKK</sequence>
<reference evidence="2" key="2">
    <citation type="submission" date="2025-08" db="UniProtKB">
        <authorList>
            <consortium name="Ensembl"/>
        </authorList>
    </citation>
    <scope>IDENTIFICATION</scope>
</reference>
<reference evidence="2 3" key="1">
    <citation type="submission" date="2018-03" db="EMBL/GenBank/DDBJ databases">
        <title>Finding Nemo's genes: A chromosome-scale reference assembly of the genome of the orange clownfish Amphiprion percula.</title>
        <authorList>
            <person name="Lehmann R."/>
        </authorList>
    </citation>
    <scope>NUCLEOTIDE SEQUENCE</scope>
</reference>